<evidence type="ECO:0000256" key="7">
    <source>
        <dbReference type="SAM" id="Phobius"/>
    </source>
</evidence>
<evidence type="ECO:0000259" key="8">
    <source>
        <dbReference type="PROSITE" id="PS50125"/>
    </source>
</evidence>
<keyword evidence="5 7" id="KW-1133">Transmembrane helix</keyword>
<reference evidence="9" key="1">
    <citation type="journal article" date="2020" name="mSystems">
        <title>Genome- and Community-Level Interaction Insights into Carbon Utilization and Element Cycling Functions of Hydrothermarchaeota in Hydrothermal Sediment.</title>
        <authorList>
            <person name="Zhou Z."/>
            <person name="Liu Y."/>
            <person name="Xu W."/>
            <person name="Pan J."/>
            <person name="Luo Z.H."/>
            <person name="Li M."/>
        </authorList>
    </citation>
    <scope>NUCLEOTIDE SEQUENCE [LARGE SCALE GENOMIC DNA]</scope>
    <source>
        <strain evidence="9">SpSt-780</strain>
    </source>
</reference>
<evidence type="ECO:0000256" key="3">
    <source>
        <dbReference type="ARBA" id="ARBA00022475"/>
    </source>
</evidence>
<evidence type="ECO:0000256" key="5">
    <source>
        <dbReference type="ARBA" id="ARBA00022989"/>
    </source>
</evidence>
<comment type="caution">
    <text evidence="9">The sequence shown here is derived from an EMBL/GenBank/DDBJ whole genome shotgun (WGS) entry which is preliminary data.</text>
</comment>
<dbReference type="Pfam" id="PF00211">
    <property type="entry name" value="Guanylate_cyc"/>
    <property type="match status" value="1"/>
</dbReference>
<feature type="domain" description="Guanylate cyclase" evidence="8">
    <location>
        <begin position="452"/>
        <end position="584"/>
    </location>
</feature>
<evidence type="ECO:0000256" key="1">
    <source>
        <dbReference type="ARBA" id="ARBA00004196"/>
    </source>
</evidence>
<dbReference type="SUPFAM" id="SSF55073">
    <property type="entry name" value="Nucleotide cyclase"/>
    <property type="match status" value="1"/>
</dbReference>
<keyword evidence="4 7" id="KW-0812">Transmembrane</keyword>
<dbReference type="InterPro" id="IPR001054">
    <property type="entry name" value="A/G_cyclase"/>
</dbReference>
<name>A0A7C4YHU1_UNCW3</name>
<dbReference type="PANTHER" id="PTHR43081">
    <property type="entry name" value="ADENYLATE CYCLASE, TERMINAL-DIFFERENTIATION SPECIFIC-RELATED"/>
    <property type="match status" value="1"/>
</dbReference>
<gene>
    <name evidence="9" type="ORF">ENV67_03090</name>
</gene>
<organism evidence="9">
    <name type="scientific">candidate division WOR-3 bacterium</name>
    <dbReference type="NCBI Taxonomy" id="2052148"/>
    <lineage>
        <taxon>Bacteria</taxon>
        <taxon>Bacteria division WOR-3</taxon>
    </lineage>
</organism>
<feature type="transmembrane region" description="Helical" evidence="7">
    <location>
        <begin position="363"/>
        <end position="389"/>
    </location>
</feature>
<dbReference type="SMART" id="SM01080">
    <property type="entry name" value="CHASE2"/>
    <property type="match status" value="1"/>
</dbReference>
<dbReference type="InterPro" id="IPR007890">
    <property type="entry name" value="CHASE2"/>
</dbReference>
<dbReference type="AlphaFoldDB" id="A0A7C4YHU1"/>
<feature type="transmembrane region" description="Helical" evidence="7">
    <location>
        <begin position="395"/>
        <end position="412"/>
    </location>
</feature>
<dbReference type="GO" id="GO:0030313">
    <property type="term" value="C:cell envelope"/>
    <property type="evidence" value="ECO:0007669"/>
    <property type="project" value="UniProtKB-SubCell"/>
</dbReference>
<protein>
    <submittedName>
        <fullName evidence="9">Adenylate/guanylate cyclase domain-containing protein</fullName>
    </submittedName>
</protein>
<dbReference type="Pfam" id="PF05226">
    <property type="entry name" value="CHASE2"/>
    <property type="match status" value="1"/>
</dbReference>
<keyword evidence="3" id="KW-1003">Cell membrane</keyword>
<evidence type="ECO:0000313" key="9">
    <source>
        <dbReference type="EMBL" id="HGW91509.1"/>
    </source>
</evidence>
<dbReference type="PROSITE" id="PS50125">
    <property type="entry name" value="GUANYLATE_CYCLASE_2"/>
    <property type="match status" value="1"/>
</dbReference>
<dbReference type="Gene3D" id="3.30.70.1230">
    <property type="entry name" value="Nucleotide cyclase"/>
    <property type="match status" value="1"/>
</dbReference>
<dbReference type="GO" id="GO:0004016">
    <property type="term" value="F:adenylate cyclase activity"/>
    <property type="evidence" value="ECO:0007669"/>
    <property type="project" value="UniProtKB-ARBA"/>
</dbReference>
<dbReference type="InterPro" id="IPR050697">
    <property type="entry name" value="Adenylyl/Guanylyl_Cyclase_3/4"/>
</dbReference>
<comment type="subcellular location">
    <subcellularLocation>
        <location evidence="1">Cell envelope</location>
    </subcellularLocation>
</comment>
<feature type="transmembrane region" description="Helical" evidence="7">
    <location>
        <begin position="7"/>
        <end position="29"/>
    </location>
</feature>
<evidence type="ECO:0000256" key="4">
    <source>
        <dbReference type="ARBA" id="ARBA00022692"/>
    </source>
</evidence>
<dbReference type="FunFam" id="3.30.70.1230:FF:000016">
    <property type="entry name" value="Adenylate/guanylate cyclase domain-containing protein"/>
    <property type="match status" value="1"/>
</dbReference>
<dbReference type="GO" id="GO:0035556">
    <property type="term" value="P:intracellular signal transduction"/>
    <property type="evidence" value="ECO:0007669"/>
    <property type="project" value="InterPro"/>
</dbReference>
<sequence length="634" mass="73043">MRKFLNIVFFSIIIFLIVFVLLEFIPLHLPVEMKFYDLKQRINLEEKYIPEDIVIVDIDDRSIDELGRYQNWPRYYFGKVIERISIQEPLVIGVDFIFSEPDTMNSLIKEIYKNLLKDKIKTEIADTILNIFSFDRYLSSAINMSGKVVLAGIVNNEKRKEHDIKRYSIKDEIKIYPEYNGIIYPLEEFLINSYLGIINVNADFDGIVRNVPLLFNYRSSIIPSFSLSVVNVMKMNLSVCEGKIGIGDNVIEIEKNGIVHINYLCNIENLKKVSFSDVYFDRVNPDFFRNKIVLIGSSASALSDLRNTPVGIMPGIYIHSNIILNILNNNFIKLAPLWLNYIIGFLLIFFITIIAIRTRPIISIILFVIFLVSYIIFNILTYIIFLYSFEFTRPILGIITSYLFGLGFRIAIVEAERRKLRQTFSKYVSPDIVEKILSSKDFYIKGERKEITVLFCDIRDYTGYSEDKPPELVVKTLNEYFDEMSNIIFAYNGMVDKFIGDGIMAIFGAPLNFPGHADKAVSAGIEMVKKVKELNKKWVKEKGRSFEIGIGINTGIAIVGNVGSQRRIEYTAIGDVVNTAARIEPLNKEYSTNILISETTFSKLQNEYNYRNLGKVRIRGKKEEITIYEIIIPF</sequence>
<dbReference type="GO" id="GO:0006171">
    <property type="term" value="P:cAMP biosynthetic process"/>
    <property type="evidence" value="ECO:0007669"/>
    <property type="project" value="TreeGrafter"/>
</dbReference>
<dbReference type="CDD" id="cd07302">
    <property type="entry name" value="CHD"/>
    <property type="match status" value="1"/>
</dbReference>
<dbReference type="PANTHER" id="PTHR43081:SF1">
    <property type="entry name" value="ADENYLATE CYCLASE, TERMINAL-DIFFERENTIATION SPECIFIC"/>
    <property type="match status" value="1"/>
</dbReference>
<dbReference type="EMBL" id="DTHG01000037">
    <property type="protein sequence ID" value="HGW91509.1"/>
    <property type="molecule type" value="Genomic_DNA"/>
</dbReference>
<evidence type="ECO:0000256" key="6">
    <source>
        <dbReference type="ARBA" id="ARBA00023136"/>
    </source>
</evidence>
<accession>A0A7C4YHU1</accession>
<comment type="similarity">
    <text evidence="2">Belongs to the adenylyl cyclase class-3 family.</text>
</comment>
<proteinExistence type="inferred from homology"/>
<keyword evidence="6 7" id="KW-0472">Membrane</keyword>
<feature type="transmembrane region" description="Helical" evidence="7">
    <location>
        <begin position="338"/>
        <end position="356"/>
    </location>
</feature>
<evidence type="ECO:0000256" key="2">
    <source>
        <dbReference type="ARBA" id="ARBA00005381"/>
    </source>
</evidence>
<dbReference type="InterPro" id="IPR029787">
    <property type="entry name" value="Nucleotide_cyclase"/>
</dbReference>
<dbReference type="SMART" id="SM00044">
    <property type="entry name" value="CYCc"/>
    <property type="match status" value="1"/>
</dbReference>